<dbReference type="SMART" id="SM00052">
    <property type="entry name" value="EAL"/>
    <property type="match status" value="1"/>
</dbReference>
<dbReference type="SUPFAM" id="SSF141868">
    <property type="entry name" value="EAL domain-like"/>
    <property type="match status" value="1"/>
</dbReference>
<dbReference type="SUPFAM" id="SSF55073">
    <property type="entry name" value="Nucleotide cyclase"/>
    <property type="match status" value="1"/>
</dbReference>
<evidence type="ECO:0000313" key="5">
    <source>
        <dbReference type="Proteomes" id="UP001500523"/>
    </source>
</evidence>
<dbReference type="SMART" id="SM00267">
    <property type="entry name" value="GGDEF"/>
    <property type="match status" value="1"/>
</dbReference>
<keyword evidence="1" id="KW-0472">Membrane</keyword>
<feature type="transmembrane region" description="Helical" evidence="1">
    <location>
        <begin position="196"/>
        <end position="217"/>
    </location>
</feature>
<dbReference type="InterPro" id="IPR029787">
    <property type="entry name" value="Nucleotide_cyclase"/>
</dbReference>
<dbReference type="InterPro" id="IPR035919">
    <property type="entry name" value="EAL_sf"/>
</dbReference>
<feature type="transmembrane region" description="Helical" evidence="1">
    <location>
        <begin position="263"/>
        <end position="280"/>
    </location>
</feature>
<dbReference type="PANTHER" id="PTHR44757">
    <property type="entry name" value="DIGUANYLATE CYCLASE DGCP"/>
    <property type="match status" value="1"/>
</dbReference>
<feature type="transmembrane region" description="Helical" evidence="1">
    <location>
        <begin position="324"/>
        <end position="343"/>
    </location>
</feature>
<comment type="caution">
    <text evidence="4">The sequence shown here is derived from an EMBL/GenBank/DDBJ whole genome shotgun (WGS) entry which is preliminary data.</text>
</comment>
<feature type="transmembrane region" description="Helical" evidence="1">
    <location>
        <begin position="229"/>
        <end position="251"/>
    </location>
</feature>
<feature type="transmembrane region" description="Helical" evidence="1">
    <location>
        <begin position="382"/>
        <end position="402"/>
    </location>
</feature>
<accession>A0ABP7EQN3</accession>
<feature type="domain" description="EAL" evidence="2">
    <location>
        <begin position="600"/>
        <end position="852"/>
    </location>
</feature>
<dbReference type="InterPro" id="IPR001633">
    <property type="entry name" value="EAL_dom"/>
</dbReference>
<dbReference type="PROSITE" id="PS50883">
    <property type="entry name" value="EAL"/>
    <property type="match status" value="1"/>
</dbReference>
<proteinExistence type="predicted"/>
<evidence type="ECO:0000256" key="1">
    <source>
        <dbReference type="SAM" id="Phobius"/>
    </source>
</evidence>
<evidence type="ECO:0000259" key="2">
    <source>
        <dbReference type="PROSITE" id="PS50883"/>
    </source>
</evidence>
<sequence length="855" mass="92493">MPWACTSIRFANPAGIPEGETDSRVLAGWPMAHNLWKLLAIVFLMVAAPAWADGISLREAVCTAPTASDATPQTVRRADYACDDAAPRAAKGWLWLKLDAARLASLPPGWRLLVDQTRFARIALLVDTDAGARRTMLSTGDLAGYGAPGGVLRFEMPMAGREVRGLYLGFDGIDDLSLMRKLRAMTPAEQMADATAWLVLMGMFAGILLSALIYNVVIHAGQRSAFQRWYLLWVMVAFAYGMTWTNMAALLDPALVGPVAVRIDYVLVGLMVAAGGRFFLTVIEAGMIPRALVAAIRWLTMLGAAAGVAAAADGVLPVMPFDRALTVMVAASFVALGAGWVTAMMRGSRVVWPYLIGWAPVIGVFVARLLRNLGVMGQSDAIDRATFAALAFEALVFSLIIASRFRRLRRELHHATRQREIELAETEALRRAAETDFLTGLGNRASYQRKAQELVEGGDAFSLFLIDIDHLKLVNDRLGHAGGDALIIALGDALRSLRAGDGLHVARIGGDEFAVLMPGDGMAEARLLDRIDAMQGEPWRFAGGRRMLSASIGVASFPDDAADIDSLYQNADMALYGAKEMGRGRHRRYDPLLRILRDLQTDFSRDAENALDRGEFVLHFQPIVTLPDGDHRGYEALLRWNHPEHGLMLPDRFANLLVADRLGLRIQDHVLDTALGWVQRRPDVAMVCVNATAAQLGDPGAARHILDRLADHGIAPGRLCVEVTEAAMLDQAADTILATLTTLHQAGVVIAIDDFGTGLASIVHLRRMPVDRIKIDRSFIAGLDEEGGNATAIVRAIIALGHGLGKAVIAEGVETITQARLLADMGCLLGQGFLYGMATMDGKPVRHPPAPLHPV</sequence>
<dbReference type="InterPro" id="IPR043128">
    <property type="entry name" value="Rev_trsase/Diguanyl_cyclase"/>
</dbReference>
<dbReference type="Pfam" id="PF00563">
    <property type="entry name" value="EAL"/>
    <property type="match status" value="1"/>
</dbReference>
<evidence type="ECO:0000259" key="3">
    <source>
        <dbReference type="PROSITE" id="PS50887"/>
    </source>
</evidence>
<evidence type="ECO:0008006" key="6">
    <source>
        <dbReference type="Google" id="ProtNLM"/>
    </source>
</evidence>
<reference evidence="5" key="1">
    <citation type="journal article" date="2019" name="Int. J. Syst. Evol. Microbiol.">
        <title>The Global Catalogue of Microorganisms (GCM) 10K type strain sequencing project: providing services to taxonomists for standard genome sequencing and annotation.</title>
        <authorList>
            <consortium name="The Broad Institute Genomics Platform"/>
            <consortium name="The Broad Institute Genome Sequencing Center for Infectious Disease"/>
            <person name="Wu L."/>
            <person name="Ma J."/>
        </authorList>
    </citation>
    <scope>NUCLEOTIDE SEQUENCE [LARGE SCALE GENOMIC DNA]</scope>
    <source>
        <strain evidence="5">JCM 17498</strain>
    </source>
</reference>
<dbReference type="InterPro" id="IPR052155">
    <property type="entry name" value="Biofilm_reg_signaling"/>
</dbReference>
<dbReference type="InterPro" id="IPR000160">
    <property type="entry name" value="GGDEF_dom"/>
</dbReference>
<dbReference type="Pfam" id="PF00990">
    <property type="entry name" value="GGDEF"/>
    <property type="match status" value="1"/>
</dbReference>
<name>A0ABP7EQN3_9SPHN</name>
<dbReference type="NCBIfam" id="TIGR00254">
    <property type="entry name" value="GGDEF"/>
    <property type="match status" value="1"/>
</dbReference>
<gene>
    <name evidence="4" type="ORF">GCM10022268_33180</name>
</gene>
<feature type="domain" description="GGDEF" evidence="3">
    <location>
        <begin position="459"/>
        <end position="591"/>
    </location>
</feature>
<dbReference type="Proteomes" id="UP001500523">
    <property type="component" value="Unassembled WGS sequence"/>
</dbReference>
<dbReference type="PANTHER" id="PTHR44757:SF2">
    <property type="entry name" value="BIOFILM ARCHITECTURE MAINTENANCE PROTEIN MBAA"/>
    <property type="match status" value="1"/>
</dbReference>
<dbReference type="InterPro" id="IPR011623">
    <property type="entry name" value="7TMR_DISM_rcpt_extracell_dom1"/>
</dbReference>
<dbReference type="CDD" id="cd01948">
    <property type="entry name" value="EAL"/>
    <property type="match status" value="1"/>
</dbReference>
<dbReference type="EMBL" id="BAABBF010000010">
    <property type="protein sequence ID" value="GAA3722341.1"/>
    <property type="molecule type" value="Genomic_DNA"/>
</dbReference>
<feature type="transmembrane region" description="Helical" evidence="1">
    <location>
        <begin position="350"/>
        <end position="370"/>
    </location>
</feature>
<dbReference type="Gene3D" id="3.20.20.450">
    <property type="entry name" value="EAL domain"/>
    <property type="match status" value="1"/>
</dbReference>
<evidence type="ECO:0000313" key="4">
    <source>
        <dbReference type="EMBL" id="GAA3722341.1"/>
    </source>
</evidence>
<dbReference type="PROSITE" id="PS50887">
    <property type="entry name" value="GGDEF"/>
    <property type="match status" value="1"/>
</dbReference>
<dbReference type="Gene3D" id="3.30.70.270">
    <property type="match status" value="1"/>
</dbReference>
<protein>
    <recommendedName>
        <fullName evidence="6">Diguanylate cyclase</fullName>
    </recommendedName>
</protein>
<keyword evidence="1" id="KW-1133">Transmembrane helix</keyword>
<keyword evidence="1" id="KW-0812">Transmembrane</keyword>
<organism evidence="4 5">
    <name type="scientific">Sphingomonas cynarae</name>
    <dbReference type="NCBI Taxonomy" id="930197"/>
    <lineage>
        <taxon>Bacteria</taxon>
        <taxon>Pseudomonadati</taxon>
        <taxon>Pseudomonadota</taxon>
        <taxon>Alphaproteobacteria</taxon>
        <taxon>Sphingomonadales</taxon>
        <taxon>Sphingomonadaceae</taxon>
        <taxon>Sphingomonas</taxon>
    </lineage>
</organism>
<dbReference type="CDD" id="cd01949">
    <property type="entry name" value="GGDEF"/>
    <property type="match status" value="1"/>
</dbReference>
<feature type="transmembrane region" description="Helical" evidence="1">
    <location>
        <begin position="292"/>
        <end position="312"/>
    </location>
</feature>
<dbReference type="Pfam" id="PF07695">
    <property type="entry name" value="7TMR-DISM_7TM"/>
    <property type="match status" value="1"/>
</dbReference>
<keyword evidence="5" id="KW-1185">Reference proteome</keyword>